<evidence type="ECO:0000313" key="7">
    <source>
        <dbReference type="EMBL" id="SEL89697.1"/>
    </source>
</evidence>
<dbReference type="InterPro" id="IPR051010">
    <property type="entry name" value="BCAA_transport"/>
</dbReference>
<dbReference type="Gene3D" id="3.40.50.2300">
    <property type="match status" value="2"/>
</dbReference>
<accession>A0A1H7U0D5</accession>
<dbReference type="InterPro" id="IPR028081">
    <property type="entry name" value="Leu-bd"/>
</dbReference>
<dbReference type="InterPro" id="IPR000709">
    <property type="entry name" value="Leu_Ile_Val-bd"/>
</dbReference>
<evidence type="ECO:0000256" key="3">
    <source>
        <dbReference type="ARBA" id="ARBA00022729"/>
    </source>
</evidence>
<dbReference type="InterPro" id="IPR028082">
    <property type="entry name" value="Peripla_BP_I"/>
</dbReference>
<dbReference type="Proteomes" id="UP000199664">
    <property type="component" value="Unassembled WGS sequence"/>
</dbReference>
<evidence type="ECO:0000313" key="8">
    <source>
        <dbReference type="Proteomes" id="UP000199664"/>
    </source>
</evidence>
<dbReference type="GO" id="GO:0006865">
    <property type="term" value="P:amino acid transport"/>
    <property type="evidence" value="ECO:0007669"/>
    <property type="project" value="UniProtKB-KW"/>
</dbReference>
<feature type="chain" id="PRO_5011639892" evidence="5">
    <location>
        <begin position="21"/>
        <end position="380"/>
    </location>
</feature>
<dbReference type="SUPFAM" id="SSF53822">
    <property type="entry name" value="Periplasmic binding protein-like I"/>
    <property type="match status" value="1"/>
</dbReference>
<feature type="domain" description="Leucine-binding protein" evidence="6">
    <location>
        <begin position="26"/>
        <end position="366"/>
    </location>
</feature>
<keyword evidence="4" id="KW-0029">Amino-acid transport</keyword>
<comment type="similarity">
    <text evidence="1">Belongs to the leucine-binding protein family.</text>
</comment>
<evidence type="ECO:0000259" key="6">
    <source>
        <dbReference type="Pfam" id="PF13458"/>
    </source>
</evidence>
<keyword evidence="3 5" id="KW-0732">Signal</keyword>
<protein>
    <submittedName>
        <fullName evidence="7">Amino acid/amide ABC transporter substrate-binding protein, HAAT family</fullName>
    </submittedName>
</protein>
<dbReference type="STRING" id="1036779.SAMN04515666_10637"/>
<gene>
    <name evidence="7" type="ORF">SAMN04515666_10637</name>
</gene>
<dbReference type="PANTHER" id="PTHR30483">
    <property type="entry name" value="LEUCINE-SPECIFIC-BINDING PROTEIN"/>
    <property type="match status" value="1"/>
</dbReference>
<sequence length="380" mass="40045">MTLRNLLLPSLSIVAVAAFADLAQAQVKIACVSELSGPGATVGINFRNGANLAIDEINAAGGLLGQKIEMNCADSQTNPGVARGLVQKALDANPYAVLGPVYSGSIKVTAQLTSESGVTNVIGGEAAELTQMGLKTLIRTSFGQQISMPKLAAYMADDLKAKNVAVIWVNNDFGKGGRDGITKELKARGVTISADISTEAAQVDFAADVAKLKQAEVDAVFIYLHEEESARILKEIQKQGIKKPLIGETTLLNQKVIELAGDAANGVRGHVGLTADAPIPSIEAYRHKFMAKYNYVPDHNSMKGYLGIYTIKAGTQKMGKLDPKGLTAALKGLSVKAADEPGMLMDVSIDQNGDLDRIGFLAEVQNGTTVITKTLPALKP</sequence>
<evidence type="ECO:0000256" key="4">
    <source>
        <dbReference type="ARBA" id="ARBA00022970"/>
    </source>
</evidence>
<evidence type="ECO:0000256" key="5">
    <source>
        <dbReference type="SAM" id="SignalP"/>
    </source>
</evidence>
<name>A0A1H7U0D5_9HYPH</name>
<organism evidence="7 8">
    <name type="scientific">Bosea lupini</name>
    <dbReference type="NCBI Taxonomy" id="1036779"/>
    <lineage>
        <taxon>Bacteria</taxon>
        <taxon>Pseudomonadati</taxon>
        <taxon>Pseudomonadota</taxon>
        <taxon>Alphaproteobacteria</taxon>
        <taxon>Hyphomicrobiales</taxon>
        <taxon>Boseaceae</taxon>
        <taxon>Bosea</taxon>
    </lineage>
</organism>
<dbReference type="AlphaFoldDB" id="A0A1H7U0D5"/>
<dbReference type="PRINTS" id="PR00337">
    <property type="entry name" value="LEUILEVALBP"/>
</dbReference>
<feature type="signal peptide" evidence="5">
    <location>
        <begin position="1"/>
        <end position="20"/>
    </location>
</feature>
<proteinExistence type="inferred from homology"/>
<keyword evidence="2" id="KW-0813">Transport</keyword>
<keyword evidence="8" id="KW-1185">Reference proteome</keyword>
<reference evidence="8" key="1">
    <citation type="submission" date="2016-10" db="EMBL/GenBank/DDBJ databases">
        <authorList>
            <person name="Varghese N."/>
            <person name="Submissions S."/>
        </authorList>
    </citation>
    <scope>NUCLEOTIDE SEQUENCE [LARGE SCALE GENOMIC DNA]</scope>
    <source>
        <strain evidence="8">LMG 26383,CCUG 61248,R- 45681</strain>
    </source>
</reference>
<dbReference type="OrthoDB" id="9768099at2"/>
<evidence type="ECO:0000256" key="2">
    <source>
        <dbReference type="ARBA" id="ARBA00022448"/>
    </source>
</evidence>
<evidence type="ECO:0000256" key="1">
    <source>
        <dbReference type="ARBA" id="ARBA00010062"/>
    </source>
</evidence>
<dbReference type="Pfam" id="PF13458">
    <property type="entry name" value="Peripla_BP_6"/>
    <property type="match status" value="1"/>
</dbReference>
<dbReference type="EMBL" id="FOAN01000006">
    <property type="protein sequence ID" value="SEL89697.1"/>
    <property type="molecule type" value="Genomic_DNA"/>
</dbReference>
<dbReference type="PANTHER" id="PTHR30483:SF6">
    <property type="entry name" value="PERIPLASMIC BINDING PROTEIN OF ABC TRANSPORTER FOR NATURAL AMINO ACIDS"/>
    <property type="match status" value="1"/>
</dbReference>